<dbReference type="Proteomes" id="UP000580250">
    <property type="component" value="Unassembled WGS sequence"/>
</dbReference>
<accession>A0A6V7VN55</accession>
<gene>
    <name evidence="1" type="ORF">MENT_LOCUS27702</name>
</gene>
<reference evidence="1 2" key="1">
    <citation type="submission" date="2020-08" db="EMBL/GenBank/DDBJ databases">
        <authorList>
            <person name="Koutsovoulos G."/>
            <person name="Danchin GJ E."/>
        </authorList>
    </citation>
    <scope>NUCLEOTIDE SEQUENCE [LARGE SCALE GENOMIC DNA]</scope>
</reference>
<comment type="caution">
    <text evidence="1">The sequence shown here is derived from an EMBL/GenBank/DDBJ whole genome shotgun (WGS) entry which is preliminary data.</text>
</comment>
<dbReference type="AlphaFoldDB" id="A0A6V7VN55"/>
<dbReference type="EMBL" id="CAJEWN010000264">
    <property type="protein sequence ID" value="CAD2175944.1"/>
    <property type="molecule type" value="Genomic_DNA"/>
</dbReference>
<protein>
    <submittedName>
        <fullName evidence="1">Uncharacterized protein</fullName>
    </submittedName>
</protein>
<sequence>MQQLLVYMQQLLQQLLVPTNAQLHNEGLGTYDTIYHLCTIPMIPFLQTLVKIS</sequence>
<name>A0A6V7VN55_MELEN</name>
<proteinExistence type="predicted"/>
<evidence type="ECO:0000313" key="1">
    <source>
        <dbReference type="EMBL" id="CAD2175944.1"/>
    </source>
</evidence>
<evidence type="ECO:0000313" key="2">
    <source>
        <dbReference type="Proteomes" id="UP000580250"/>
    </source>
</evidence>
<organism evidence="1 2">
    <name type="scientific">Meloidogyne enterolobii</name>
    <name type="common">Root-knot nematode worm</name>
    <name type="synonym">Meloidogyne mayaguensis</name>
    <dbReference type="NCBI Taxonomy" id="390850"/>
    <lineage>
        <taxon>Eukaryota</taxon>
        <taxon>Metazoa</taxon>
        <taxon>Ecdysozoa</taxon>
        <taxon>Nematoda</taxon>
        <taxon>Chromadorea</taxon>
        <taxon>Rhabditida</taxon>
        <taxon>Tylenchina</taxon>
        <taxon>Tylenchomorpha</taxon>
        <taxon>Tylenchoidea</taxon>
        <taxon>Meloidogynidae</taxon>
        <taxon>Meloidogyninae</taxon>
        <taxon>Meloidogyne</taxon>
    </lineage>
</organism>